<keyword evidence="3" id="KW-0720">Serine protease</keyword>
<dbReference type="InterPro" id="IPR011042">
    <property type="entry name" value="6-blade_b-propeller_TolB-like"/>
</dbReference>
<dbReference type="RefSeq" id="WP_197534328.1">
    <property type="nucleotide sequence ID" value="NZ_CP036276.1"/>
</dbReference>
<keyword evidence="7" id="KW-1185">Reference proteome</keyword>
<dbReference type="Proteomes" id="UP000319383">
    <property type="component" value="Chromosome"/>
</dbReference>
<keyword evidence="2 6" id="KW-0378">Hydrolase</keyword>
<dbReference type="Gene3D" id="2.120.10.30">
    <property type="entry name" value="TolB, C-terminal domain"/>
    <property type="match status" value="2"/>
</dbReference>
<evidence type="ECO:0000313" key="7">
    <source>
        <dbReference type="Proteomes" id="UP000319383"/>
    </source>
</evidence>
<evidence type="ECO:0000256" key="2">
    <source>
        <dbReference type="ARBA" id="ARBA00022801"/>
    </source>
</evidence>
<organism evidence="6 7">
    <name type="scientific">Symmachiella dynata</name>
    <dbReference type="NCBI Taxonomy" id="2527995"/>
    <lineage>
        <taxon>Bacteria</taxon>
        <taxon>Pseudomonadati</taxon>
        <taxon>Planctomycetota</taxon>
        <taxon>Planctomycetia</taxon>
        <taxon>Planctomycetales</taxon>
        <taxon>Planctomycetaceae</taxon>
        <taxon>Symmachiella</taxon>
    </lineage>
</organism>
<evidence type="ECO:0000259" key="5">
    <source>
        <dbReference type="Pfam" id="PF02897"/>
    </source>
</evidence>
<sequence>MQVKRIGLLLMVLVGIVGPYKVASGQESKTTVNNGNVVLEDIPPVPPEIVADLNRYQNIRSAYLRAWSRDGKSLFITTRFGEVSQIHRVDQPAGARTQITFFQEPIGGVSRQPDGELLNFTMDAGGNETSQIFLLNPDSGDYRMLSDGKSRHRYVLWTPDGTAVAYQSTRRNGRTNDVWLTNLADEKSELLWEAPDNTAWIPADFTQDGRQLLIQQYVSVTDSRVHLLDRETGKQRLLVGSAEHPSRNLVEFANSFDADGQGVFFITDRASDFAQLAYLNLEDLSVEIITGDIPWDVEQFALSQDRTRGAFTINAGGISRLYLFNPADKTYAPVESIPQGIFNSIAFSPDNSQLAMTISSPTSPSDVYVLSLDEKPLEHGELERWTFSEVGGLDTTQFIEPKLISYPTFDKVDGRQREIPAFYYRPRGEGPFPVVIVIHGGPESQFRPRFSGTFQLWADKLGIAVIAPNVRGSDGYGKEYLRLDNGKLREDSVKDIGALLDWIGTRPDLDKERVAVFGGSYGGYMVLASVVHYSERLKAAIDIVGISNFVTFLKNTKDYRRDLRRVEYGDERDPDMRAFLESISPTNHVDKMTTPLLVIQGQNDPRVPVTEAEQIVKRLREQGTKVWYMNALNEGHGYRKKENVDLYQQVVVMFLKKHLLGK</sequence>
<evidence type="ECO:0000259" key="4">
    <source>
        <dbReference type="Pfam" id="PF00326"/>
    </source>
</evidence>
<dbReference type="PANTHER" id="PTHR42776:SF27">
    <property type="entry name" value="DIPEPTIDYL PEPTIDASE FAMILY MEMBER 6"/>
    <property type="match status" value="1"/>
</dbReference>
<dbReference type="SUPFAM" id="SSF53474">
    <property type="entry name" value="alpha/beta-Hydrolases"/>
    <property type="match status" value="1"/>
</dbReference>
<dbReference type="AlphaFoldDB" id="A0A517ZT20"/>
<reference evidence="6 7" key="1">
    <citation type="submission" date="2019-02" db="EMBL/GenBank/DDBJ databases">
        <title>Deep-cultivation of Planctomycetes and their phenomic and genomic characterization uncovers novel biology.</title>
        <authorList>
            <person name="Wiegand S."/>
            <person name="Jogler M."/>
            <person name="Boedeker C."/>
            <person name="Pinto D."/>
            <person name="Vollmers J."/>
            <person name="Rivas-Marin E."/>
            <person name="Kohn T."/>
            <person name="Peeters S.H."/>
            <person name="Heuer A."/>
            <person name="Rast P."/>
            <person name="Oberbeckmann S."/>
            <person name="Bunk B."/>
            <person name="Jeske O."/>
            <person name="Meyerdierks A."/>
            <person name="Storesund J.E."/>
            <person name="Kallscheuer N."/>
            <person name="Luecker S."/>
            <person name="Lage O.M."/>
            <person name="Pohl T."/>
            <person name="Merkel B.J."/>
            <person name="Hornburger P."/>
            <person name="Mueller R.-W."/>
            <person name="Bruemmer F."/>
            <person name="Labrenz M."/>
            <person name="Spormann A.M."/>
            <person name="Op den Camp H."/>
            <person name="Overmann J."/>
            <person name="Amann R."/>
            <person name="Jetten M.S.M."/>
            <person name="Mascher T."/>
            <person name="Medema M.H."/>
            <person name="Devos D.P."/>
            <person name="Kaster A.-K."/>
            <person name="Ovreas L."/>
            <person name="Rohde M."/>
            <person name="Galperin M.Y."/>
            <person name="Jogler C."/>
        </authorList>
    </citation>
    <scope>NUCLEOTIDE SEQUENCE [LARGE SCALE GENOMIC DNA]</scope>
    <source>
        <strain evidence="6 7">Mal52</strain>
    </source>
</reference>
<dbReference type="PRINTS" id="PR00862">
    <property type="entry name" value="PROLIGOPTASE"/>
</dbReference>
<dbReference type="Pfam" id="PF02897">
    <property type="entry name" value="Peptidase_S9_N"/>
    <property type="match status" value="1"/>
</dbReference>
<dbReference type="InterPro" id="IPR001375">
    <property type="entry name" value="Peptidase_S9_cat"/>
</dbReference>
<dbReference type="GO" id="GO:0004252">
    <property type="term" value="F:serine-type endopeptidase activity"/>
    <property type="evidence" value="ECO:0007669"/>
    <property type="project" value="UniProtKB-EC"/>
</dbReference>
<evidence type="ECO:0000313" key="6">
    <source>
        <dbReference type="EMBL" id="QDU45575.1"/>
    </source>
</evidence>
<dbReference type="Pfam" id="PF00326">
    <property type="entry name" value="Peptidase_S9"/>
    <property type="match status" value="1"/>
</dbReference>
<accession>A0A517ZT20</accession>
<dbReference type="PANTHER" id="PTHR42776">
    <property type="entry name" value="SERINE PEPTIDASE S9 FAMILY MEMBER"/>
    <property type="match status" value="1"/>
</dbReference>
<dbReference type="KEGG" id="sdyn:Mal52_40690"/>
<evidence type="ECO:0000256" key="1">
    <source>
        <dbReference type="ARBA" id="ARBA00022670"/>
    </source>
</evidence>
<gene>
    <name evidence="6" type="primary">f1pep1</name>
    <name evidence="6" type="ORF">Mal52_40690</name>
</gene>
<protein>
    <submittedName>
        <fullName evidence="6">Prolyl endopeptidase</fullName>
        <ecNumber evidence="6">3.4.21.26</ecNumber>
    </submittedName>
</protein>
<proteinExistence type="predicted"/>
<dbReference type="InterPro" id="IPR023302">
    <property type="entry name" value="Pept_S9A_N"/>
</dbReference>
<name>A0A517ZT20_9PLAN</name>
<dbReference type="GO" id="GO:0006508">
    <property type="term" value="P:proteolysis"/>
    <property type="evidence" value="ECO:0007669"/>
    <property type="project" value="UniProtKB-KW"/>
</dbReference>
<dbReference type="InterPro" id="IPR029058">
    <property type="entry name" value="AB_hydrolase_fold"/>
</dbReference>
<dbReference type="Gene3D" id="3.40.50.1820">
    <property type="entry name" value="alpha/beta hydrolase"/>
    <property type="match status" value="1"/>
</dbReference>
<dbReference type="EC" id="3.4.21.26" evidence="6"/>
<dbReference type="EMBL" id="CP036276">
    <property type="protein sequence ID" value="QDU45575.1"/>
    <property type="molecule type" value="Genomic_DNA"/>
</dbReference>
<feature type="domain" description="Peptidase S9A N-terminal" evidence="5">
    <location>
        <begin position="106"/>
        <end position="375"/>
    </location>
</feature>
<dbReference type="InterPro" id="IPR002470">
    <property type="entry name" value="Peptidase_S9A"/>
</dbReference>
<evidence type="ECO:0000256" key="3">
    <source>
        <dbReference type="ARBA" id="ARBA00022825"/>
    </source>
</evidence>
<dbReference type="SUPFAM" id="SSF50993">
    <property type="entry name" value="Peptidase/esterase 'gauge' domain"/>
    <property type="match status" value="1"/>
</dbReference>
<feature type="domain" description="Peptidase S9 prolyl oligopeptidase catalytic" evidence="4">
    <location>
        <begin position="449"/>
        <end position="659"/>
    </location>
</feature>
<keyword evidence="1" id="KW-0645">Protease</keyword>